<evidence type="ECO:0000259" key="7">
    <source>
        <dbReference type="Pfam" id="PF02441"/>
    </source>
</evidence>
<organism evidence="8 9">
    <name type="scientific">Priestia megaterium (strain ATCC 14581 / DSM 32 / CCUG 1817 / JCM 2506 / NBRC 15308 / NCIMB 9376 / NCTC 10342 / NRRL B-14308 / VKM B-512 / Ford 19)</name>
    <name type="common">Bacillus megaterium</name>
    <dbReference type="NCBI Taxonomy" id="1348623"/>
    <lineage>
        <taxon>Bacteria</taxon>
        <taxon>Bacillati</taxon>
        <taxon>Bacillota</taxon>
        <taxon>Bacilli</taxon>
        <taxon>Bacillales</taxon>
        <taxon>Bacillaceae</taxon>
        <taxon>Priestia</taxon>
    </lineage>
</organism>
<dbReference type="Pfam" id="PF02441">
    <property type="entry name" value="Flavoprotein"/>
    <property type="match status" value="1"/>
</dbReference>
<proteinExistence type="inferred from homology"/>
<feature type="binding site" evidence="6">
    <location>
        <position position="121"/>
    </location>
    <ligand>
        <name>FMN</name>
        <dbReference type="ChEBI" id="CHEBI:58210"/>
    </ligand>
</feature>
<dbReference type="EC" id="2.5.1.129" evidence="6"/>
<dbReference type="GO" id="GO:0009636">
    <property type="term" value="P:response to toxic substance"/>
    <property type="evidence" value="ECO:0007669"/>
    <property type="project" value="UniProtKB-KW"/>
</dbReference>
<dbReference type="HOGENOM" id="CLU_074522_0_1_9"/>
<dbReference type="InterPro" id="IPR003382">
    <property type="entry name" value="Flavoprotein"/>
</dbReference>
<comment type="similarity">
    <text evidence="6">Belongs to the UbiX/PAD1 family. YclB subfamily.</text>
</comment>
<dbReference type="PANTHER" id="PTHR43374">
    <property type="entry name" value="FLAVIN PRENYLTRANSFERASE"/>
    <property type="match status" value="1"/>
</dbReference>
<evidence type="ECO:0000256" key="3">
    <source>
        <dbReference type="ARBA" id="ARBA00022643"/>
    </source>
</evidence>
<dbReference type="HAMAP" id="MF_01986">
    <property type="entry name" value="ubiX_pad_yclB"/>
    <property type="match status" value="1"/>
</dbReference>
<protein>
    <recommendedName>
        <fullName evidence="6">Probable UbiX-like flavin prenyltransferase</fullName>
        <ecNumber evidence="6">2.5.1.129</ecNumber>
    </recommendedName>
    <alternativeName>
        <fullName evidence="6">Phenolic acid decarboxylase subunit B</fullName>
        <shortName evidence="6">PAD</shortName>
    </alternativeName>
</protein>
<dbReference type="KEGG" id="bmeg:BG04_5095"/>
<keyword evidence="2 6" id="KW-0285">Flavoprotein</keyword>
<dbReference type="InterPro" id="IPR004507">
    <property type="entry name" value="UbiX-like"/>
</dbReference>
<dbReference type="Proteomes" id="UP000031829">
    <property type="component" value="Chromosome"/>
</dbReference>
<reference evidence="8 9" key="1">
    <citation type="journal article" date="2015" name="Genome Announc.">
        <title>Complete genome sequences for 35 biothreat assay-relevant bacillus species.</title>
        <authorList>
            <person name="Johnson S.L."/>
            <person name="Daligault H.E."/>
            <person name="Davenport K.W."/>
            <person name="Jaissle J."/>
            <person name="Frey K.G."/>
            <person name="Ladner J.T."/>
            <person name="Broomall S.M."/>
            <person name="Bishop-Lilly K.A."/>
            <person name="Bruce D.C."/>
            <person name="Gibbons H.S."/>
            <person name="Coyne S.R."/>
            <person name="Lo C.C."/>
            <person name="Meincke L."/>
            <person name="Munk A.C."/>
            <person name="Koroleva G.I."/>
            <person name="Rosenzweig C.N."/>
            <person name="Palacios G.F."/>
            <person name="Redden C.L."/>
            <person name="Minogue T.D."/>
            <person name="Chain P.S."/>
        </authorList>
    </citation>
    <scope>NUCLEOTIDE SEQUENCE [LARGE SCALE GENOMIC DNA]</scope>
    <source>
        <strain evidence="9">ATCC 14581 / DSM 32 / JCM 2506 / NBRC 15308 / NCIMB 9376 / NCTC 10342 / NRRL B-14308 / VKM B-512</strain>
    </source>
</reference>
<feature type="binding site" evidence="6">
    <location>
        <begin position="9"/>
        <end position="11"/>
    </location>
    <ligand>
        <name>FMN</name>
        <dbReference type="ChEBI" id="CHEBI:58210"/>
    </ligand>
</feature>
<evidence type="ECO:0000256" key="4">
    <source>
        <dbReference type="ARBA" id="ARBA00022679"/>
    </source>
</evidence>
<sequence>MKIAVGITGATGAILGIRILELLKKASVETHLVMSPWAHATIKLETSYSVQQVEALADYCYSYQDQAAKISSGSFRIDGMIVSPCSMKTLASIRMGLADNLIARTADVMLKERKPLVLLPRETPLNTIHLENMLDLSKMGAILVPPMPAFYNKPKTIDDIVTHIAVRTLDQLGIELPEAKRWQGIKHLSQGGK</sequence>
<accession>A0A0B6AHK1</accession>
<gene>
    <name evidence="8" type="primary">bsdB</name>
    <name evidence="8" type="ORF">BG04_5095</name>
</gene>
<dbReference type="AlphaFoldDB" id="A0A0B6AHK1"/>
<evidence type="ECO:0000313" key="8">
    <source>
        <dbReference type="EMBL" id="AJI22981.1"/>
    </source>
</evidence>
<dbReference type="SUPFAM" id="SSF52507">
    <property type="entry name" value="Homo-oligomeric flavin-containing Cys decarboxylases, HFCD"/>
    <property type="match status" value="1"/>
</dbReference>
<keyword evidence="6" id="KW-0058">Aromatic hydrocarbons catabolism</keyword>
<feature type="binding site" evidence="6">
    <location>
        <begin position="86"/>
        <end position="89"/>
    </location>
    <ligand>
        <name>FMN</name>
        <dbReference type="ChEBI" id="CHEBI:58210"/>
    </ligand>
</feature>
<dbReference type="EMBL" id="CP009920">
    <property type="protein sequence ID" value="AJI22981.1"/>
    <property type="molecule type" value="Genomic_DNA"/>
</dbReference>
<name>A0A0B6AHK1_PRIM2</name>
<evidence type="ECO:0000256" key="1">
    <source>
        <dbReference type="ARBA" id="ARBA00022602"/>
    </source>
</evidence>
<dbReference type="NCBIfam" id="NF004685">
    <property type="entry name" value="PRK06029.1"/>
    <property type="match status" value="1"/>
</dbReference>
<dbReference type="NCBIfam" id="NF041206">
    <property type="entry name" value="VdcB"/>
    <property type="match status" value="1"/>
</dbReference>
<feature type="binding site" evidence="6">
    <location>
        <position position="35"/>
    </location>
    <ligand>
        <name>FMN</name>
        <dbReference type="ChEBI" id="CHEBI:58210"/>
    </ligand>
</feature>
<keyword evidence="6" id="KW-0216">Detoxification</keyword>
<dbReference type="GeneID" id="93643058"/>
<comment type="function">
    <text evidence="6">Involved in the non-oxidative decarboxylation and detoxification of phenolic derivatives. Flavin prenyltransferase that catalyzes the synthesis of the prenylated FMN cofactor (prenyl-FMN) for phenolic acid decarboxylase.</text>
</comment>
<evidence type="ECO:0000256" key="5">
    <source>
        <dbReference type="ARBA" id="ARBA00050612"/>
    </source>
</evidence>
<comment type="subunit">
    <text evidence="6">Homododecamer.</text>
</comment>
<dbReference type="NCBIfam" id="TIGR00421">
    <property type="entry name" value="ubiX_pad"/>
    <property type="match status" value="1"/>
</dbReference>
<dbReference type="FunFam" id="3.40.50.1950:FF:000001">
    <property type="entry name" value="Flavin prenyltransferase UbiX"/>
    <property type="match status" value="1"/>
</dbReference>
<evidence type="ECO:0000256" key="2">
    <source>
        <dbReference type="ARBA" id="ARBA00022630"/>
    </source>
</evidence>
<dbReference type="HAMAP" id="MF_01984">
    <property type="entry name" value="ubiX_pad"/>
    <property type="match status" value="1"/>
</dbReference>
<feature type="domain" description="Flavoprotein" evidence="7">
    <location>
        <begin position="1"/>
        <end position="171"/>
    </location>
</feature>
<keyword evidence="8" id="KW-0456">Lyase</keyword>
<evidence type="ECO:0000313" key="9">
    <source>
        <dbReference type="Proteomes" id="UP000031829"/>
    </source>
</evidence>
<dbReference type="GO" id="GO:0016831">
    <property type="term" value="F:carboxy-lyase activity"/>
    <property type="evidence" value="ECO:0007669"/>
    <property type="project" value="TreeGrafter"/>
</dbReference>
<dbReference type="RefSeq" id="WP_016764386.1">
    <property type="nucleotide sequence ID" value="NZ_BCVB01000010.1"/>
</dbReference>
<dbReference type="PANTHER" id="PTHR43374:SF1">
    <property type="entry name" value="FLAVIN PRENYLTRANSFERASE PAD1, MITOCHONDRIAL"/>
    <property type="match status" value="1"/>
</dbReference>
<keyword evidence="4 6" id="KW-0808">Transferase</keyword>
<comment type="catalytic activity">
    <reaction evidence="5 6">
        <text>dimethylallyl phosphate + FMNH2 = prenylated FMNH2 + phosphate</text>
        <dbReference type="Rhea" id="RHEA:37743"/>
        <dbReference type="ChEBI" id="CHEBI:43474"/>
        <dbReference type="ChEBI" id="CHEBI:57618"/>
        <dbReference type="ChEBI" id="CHEBI:87467"/>
        <dbReference type="ChEBI" id="CHEBI:88052"/>
        <dbReference type="EC" id="2.5.1.129"/>
    </reaction>
</comment>
<keyword evidence="1 6" id="KW-0637">Prenyltransferase</keyword>
<dbReference type="InterPro" id="IPR032901">
    <property type="entry name" value="UbiX_pad_YclB"/>
</dbReference>
<evidence type="ECO:0000256" key="6">
    <source>
        <dbReference type="HAMAP-Rule" id="MF_01986"/>
    </source>
</evidence>
<dbReference type="Gene3D" id="3.40.50.1950">
    <property type="entry name" value="Flavin prenyltransferase-like"/>
    <property type="match status" value="1"/>
</dbReference>
<dbReference type="InterPro" id="IPR036551">
    <property type="entry name" value="Flavin_trans-like"/>
</dbReference>
<keyword evidence="3 6" id="KW-0288">FMN</keyword>
<dbReference type="GO" id="GO:0106141">
    <property type="term" value="F:flavin prenyltransferase activity"/>
    <property type="evidence" value="ECO:0007669"/>
    <property type="project" value="UniProtKB-EC"/>
</dbReference>